<keyword evidence="3" id="KW-1185">Reference proteome</keyword>
<dbReference type="RefSeq" id="WP_186936197.1">
    <property type="nucleotide sequence ID" value="NZ_JACOPS010000006.1"/>
</dbReference>
<proteinExistence type="predicted"/>
<sequence>MEVKRDENGVIMPIRTYSAEAEGVHPKKSFNAVVKSRDINAVANGGADYETDEAAAQGSTKAIGSEEIAKARSVLNDYIASKKSYDVRYKNNFDTYNLLYTDNDKPKKYKSEDGSIRNELIPKRLGGQTLNVIMNKHADLMDNFPEPVFLPRARDDEETAKILNSVMPCVLERNGFLQVYSDVNTDKLVGGTGAYAVVWNGKKDNGVGNVEICKADILSLFWEPFIEDIQDSRNVFYVRLYDLEEVKEMYPQLEDVSSSTMGLENYRTYDNSNKENGKAAVIDWYYKKNGVLHFVKFCGEKVLEATENEPEKYPNGLYNHGLYPFFLDPLFKLRDTPAGFSFVDICRSCQSNLDELKRDILKNIKVNSQTRSIINSNAGLNIADLNDLSKDFIEAQSVENATKPFETKDIAAGALNMYNALINEIKETTGTNDASNGAGSAGVTSGSAIAALQEAGGKISRDINKSGYHIFTEICSCIIELMRQFYTLPRFYRITGEDNKTEYIDFDNSQLMKQQTDESGQIFDRMPIFDIKVKAQKASPFATAASNEMMMNLYKLGFFNPQNADSALIALEGMSFEGKTKVEEMIKKNQTLEQTVQELYNKNQMMSEMLANKEAVNQNPMQARNNAVMNGGVAV</sequence>
<dbReference type="EMBL" id="JACOPS010000006">
    <property type="protein sequence ID" value="MBC5729005.1"/>
    <property type="molecule type" value="Genomic_DNA"/>
</dbReference>
<comment type="caution">
    <text evidence="2">The sequence shown here is derived from an EMBL/GenBank/DDBJ whole genome shotgun (WGS) entry which is preliminary data.</text>
</comment>
<accession>A0ABR7HND1</accession>
<name>A0ABR7HND1_9FIRM</name>
<evidence type="ECO:0000313" key="2">
    <source>
        <dbReference type="EMBL" id="MBC5729005.1"/>
    </source>
</evidence>
<evidence type="ECO:0008006" key="4">
    <source>
        <dbReference type="Google" id="ProtNLM"/>
    </source>
</evidence>
<keyword evidence="1" id="KW-0175">Coiled coil</keyword>
<dbReference type="InterPro" id="IPR032427">
    <property type="entry name" value="P22_portal"/>
</dbReference>
<feature type="coiled-coil region" evidence="1">
    <location>
        <begin position="582"/>
        <end position="609"/>
    </location>
</feature>
<dbReference type="Proteomes" id="UP000636755">
    <property type="component" value="Unassembled WGS sequence"/>
</dbReference>
<evidence type="ECO:0000313" key="3">
    <source>
        <dbReference type="Proteomes" id="UP000636755"/>
    </source>
</evidence>
<reference evidence="2 3" key="1">
    <citation type="submission" date="2020-08" db="EMBL/GenBank/DDBJ databases">
        <title>Genome public.</title>
        <authorList>
            <person name="Liu C."/>
            <person name="Sun Q."/>
        </authorList>
    </citation>
    <scope>NUCLEOTIDE SEQUENCE [LARGE SCALE GENOMIC DNA]</scope>
    <source>
        <strain evidence="2 3">NSJ-71</strain>
    </source>
</reference>
<evidence type="ECO:0000256" key="1">
    <source>
        <dbReference type="SAM" id="Coils"/>
    </source>
</evidence>
<gene>
    <name evidence="2" type="ORF">H8R91_10835</name>
</gene>
<organism evidence="2 3">
    <name type="scientific">Ruminococcus intestinalis</name>
    <dbReference type="NCBI Taxonomy" id="2763066"/>
    <lineage>
        <taxon>Bacteria</taxon>
        <taxon>Bacillati</taxon>
        <taxon>Bacillota</taxon>
        <taxon>Clostridia</taxon>
        <taxon>Eubacteriales</taxon>
        <taxon>Oscillospiraceae</taxon>
        <taxon>Ruminococcus</taxon>
    </lineage>
</organism>
<protein>
    <recommendedName>
        <fullName evidence="4">Phage portal protein</fullName>
    </recommendedName>
</protein>
<dbReference type="Pfam" id="PF16510">
    <property type="entry name" value="P22_portal"/>
    <property type="match status" value="2"/>
</dbReference>